<comment type="subunit">
    <text evidence="5">Component of a cohesin-like complex composed of ScpA, ScpB and the Smc homodimer, in which ScpA and ScpB bind to the head domain of Smc. The presence of the three proteins is required for the association of the complex with DNA.</text>
</comment>
<dbReference type="AlphaFoldDB" id="A0A1H3L8W5"/>
<evidence type="ECO:0000256" key="2">
    <source>
        <dbReference type="ARBA" id="ARBA00022829"/>
    </source>
</evidence>
<dbReference type="EMBL" id="FNPI01000002">
    <property type="protein sequence ID" value="SDY60325.1"/>
    <property type="molecule type" value="Genomic_DNA"/>
</dbReference>
<dbReference type="HAMAP" id="MF_01805">
    <property type="entry name" value="ScpA"/>
    <property type="match status" value="1"/>
</dbReference>
<keyword evidence="3 5" id="KW-0131">Cell cycle</keyword>
<gene>
    <name evidence="5" type="primary">scpA</name>
    <name evidence="6" type="ORF">SAMN05421736_102387</name>
</gene>
<evidence type="ECO:0000256" key="4">
    <source>
        <dbReference type="ARBA" id="ARBA00044777"/>
    </source>
</evidence>
<dbReference type="Proteomes" id="UP000198935">
    <property type="component" value="Unassembled WGS sequence"/>
</dbReference>
<protein>
    <recommendedName>
        <fullName evidence="4 5">Segregation and condensation protein A</fullName>
    </recommendedName>
</protein>
<keyword evidence="5" id="KW-0963">Cytoplasm</keyword>
<dbReference type="STRING" id="1503961.SAMN05421736_102387"/>
<dbReference type="GO" id="GO:0051301">
    <property type="term" value="P:cell division"/>
    <property type="evidence" value="ECO:0007669"/>
    <property type="project" value="UniProtKB-KW"/>
</dbReference>
<keyword evidence="7" id="KW-1185">Reference proteome</keyword>
<dbReference type="GO" id="GO:0006260">
    <property type="term" value="P:DNA replication"/>
    <property type="evidence" value="ECO:0007669"/>
    <property type="project" value="UniProtKB-UniRule"/>
</dbReference>
<keyword evidence="2 5" id="KW-0159">Chromosome partition</keyword>
<proteinExistence type="inferred from homology"/>
<comment type="subcellular location">
    <subcellularLocation>
        <location evidence="5">Cytoplasm</location>
    </subcellularLocation>
    <text evidence="5">Associated with two foci at the outer edges of the nucleoid region in young cells, and at four foci within both cell halves in older cells.</text>
</comment>
<name>A0A1H3L8W5_9BACI</name>
<dbReference type="Gene3D" id="1.10.10.580">
    <property type="entry name" value="Structural maintenance of chromosome 1. Chain E"/>
    <property type="match status" value="1"/>
</dbReference>
<evidence type="ECO:0000256" key="5">
    <source>
        <dbReference type="HAMAP-Rule" id="MF_01805"/>
    </source>
</evidence>
<evidence type="ECO:0000313" key="7">
    <source>
        <dbReference type="Proteomes" id="UP000198935"/>
    </source>
</evidence>
<dbReference type="GO" id="GO:0005737">
    <property type="term" value="C:cytoplasm"/>
    <property type="evidence" value="ECO:0007669"/>
    <property type="project" value="UniProtKB-SubCell"/>
</dbReference>
<dbReference type="InterPro" id="IPR023093">
    <property type="entry name" value="ScpA-like_C"/>
</dbReference>
<accession>A0A1H3L8W5</accession>
<keyword evidence="1 5" id="KW-0132">Cell division</keyword>
<dbReference type="Pfam" id="PF02616">
    <property type="entry name" value="SMC_ScpA"/>
    <property type="match status" value="1"/>
</dbReference>
<comment type="function">
    <text evidence="5">Participates in chromosomal partition during cell division. May act via the formation of a condensin-like complex containing Smc and ScpB that pull DNA away from mid-cell into both cell halves.</text>
</comment>
<evidence type="ECO:0000256" key="3">
    <source>
        <dbReference type="ARBA" id="ARBA00023306"/>
    </source>
</evidence>
<dbReference type="PANTHER" id="PTHR33969:SF2">
    <property type="entry name" value="SEGREGATION AND CONDENSATION PROTEIN A"/>
    <property type="match status" value="1"/>
</dbReference>
<dbReference type="Gene3D" id="6.10.250.2410">
    <property type="match status" value="1"/>
</dbReference>
<evidence type="ECO:0000313" key="6">
    <source>
        <dbReference type="EMBL" id="SDY60325.1"/>
    </source>
</evidence>
<evidence type="ECO:0000256" key="1">
    <source>
        <dbReference type="ARBA" id="ARBA00022618"/>
    </source>
</evidence>
<dbReference type="GO" id="GO:0007059">
    <property type="term" value="P:chromosome segregation"/>
    <property type="evidence" value="ECO:0007669"/>
    <property type="project" value="UniProtKB-UniRule"/>
</dbReference>
<dbReference type="PANTHER" id="PTHR33969">
    <property type="entry name" value="SEGREGATION AND CONDENSATION PROTEIN A"/>
    <property type="match status" value="1"/>
</dbReference>
<dbReference type="InterPro" id="IPR003768">
    <property type="entry name" value="ScpA"/>
</dbReference>
<dbReference type="NCBIfam" id="NF000995">
    <property type="entry name" value="PRK00104.1-4"/>
    <property type="match status" value="1"/>
</dbReference>
<reference evidence="7" key="1">
    <citation type="submission" date="2016-10" db="EMBL/GenBank/DDBJ databases">
        <authorList>
            <person name="Varghese N."/>
            <person name="Submissions S."/>
        </authorList>
    </citation>
    <scope>NUCLEOTIDE SEQUENCE [LARGE SCALE GENOMIC DNA]</scope>
    <source>
        <strain evidence="7">SP</strain>
    </source>
</reference>
<sequence length="258" mass="30605">MQYNVKLQAFEGPLDLLLHLIQKNDLDLYDIPVKEITEQYMIYIHTMQVLQLDIASEYLVMAATLLHMKSQLLLPAQEEEMYEEEFEYEDGIDPREDLMRRLIEYKKYKEAAGELKEREKARSELFSKPMTDLTPLLNDGELDRESISINVTIYDMLQAFQKMTKRKKLREPVFSRIQREEIPIAEKMAQIMETLSVHNGKRRFSQLFEREERHHVVTAFLAVLELMKANVIICTQDHNFEDIMIYQKEAYAFEEPSD</sequence>
<comment type="similarity">
    <text evidence="5">Belongs to the ScpA family.</text>
</comment>
<dbReference type="OrthoDB" id="9811016at2"/>
<organism evidence="6 7">
    <name type="scientific">Evansella caseinilytica</name>
    <dbReference type="NCBI Taxonomy" id="1503961"/>
    <lineage>
        <taxon>Bacteria</taxon>
        <taxon>Bacillati</taxon>
        <taxon>Bacillota</taxon>
        <taxon>Bacilli</taxon>
        <taxon>Bacillales</taxon>
        <taxon>Bacillaceae</taxon>
        <taxon>Evansella</taxon>
    </lineage>
</organism>